<dbReference type="GO" id="GO:0016783">
    <property type="term" value="F:sulfurtransferase activity"/>
    <property type="evidence" value="ECO:0007669"/>
    <property type="project" value="InterPro"/>
</dbReference>
<evidence type="ECO:0000256" key="1">
    <source>
        <dbReference type="ARBA" id="ARBA00022490"/>
    </source>
</evidence>
<dbReference type="Pfam" id="PF02634">
    <property type="entry name" value="FdhD-NarQ"/>
    <property type="match status" value="1"/>
</dbReference>
<protein>
    <recommendedName>
        <fullName evidence="3">Protein FdhD</fullName>
    </recommendedName>
</protein>
<gene>
    <name evidence="3 4" type="primary">fdhD</name>
    <name evidence="4" type="ORF">D4A35_06455</name>
</gene>
<dbReference type="InterPro" id="IPR016193">
    <property type="entry name" value="Cytidine_deaminase-like"/>
</dbReference>
<keyword evidence="1 3" id="KW-0963">Cytoplasm</keyword>
<keyword evidence="4" id="KW-0808">Transferase</keyword>
<dbReference type="InterPro" id="IPR003786">
    <property type="entry name" value="FdhD"/>
</dbReference>
<evidence type="ECO:0000256" key="2">
    <source>
        <dbReference type="ARBA" id="ARBA00023150"/>
    </source>
</evidence>
<dbReference type="EMBL" id="CP032452">
    <property type="protein sequence ID" value="QEZ68598.1"/>
    <property type="molecule type" value="Genomic_DNA"/>
</dbReference>
<dbReference type="GO" id="GO:0005737">
    <property type="term" value="C:cytoplasm"/>
    <property type="evidence" value="ECO:0007669"/>
    <property type="project" value="UniProtKB-SubCell"/>
</dbReference>
<name>A0A5P3XBI2_PARBF</name>
<accession>A0A5P3XBI2</accession>
<dbReference type="Gene3D" id="3.40.140.10">
    <property type="entry name" value="Cytidine Deaminase, domain 2"/>
    <property type="match status" value="1"/>
</dbReference>
<comment type="subcellular location">
    <subcellularLocation>
        <location evidence="3">Cytoplasm</location>
    </subcellularLocation>
</comment>
<evidence type="ECO:0000313" key="4">
    <source>
        <dbReference type="EMBL" id="QEZ68598.1"/>
    </source>
</evidence>
<dbReference type="AlphaFoldDB" id="A0A5P3XBI2"/>
<dbReference type="Gene3D" id="3.10.20.10">
    <property type="match status" value="1"/>
</dbReference>
<comment type="similarity">
    <text evidence="3">Belongs to the FdhD family.</text>
</comment>
<dbReference type="HAMAP" id="MF_00187">
    <property type="entry name" value="FdhD"/>
    <property type="match status" value="1"/>
</dbReference>
<evidence type="ECO:0000313" key="5">
    <source>
        <dbReference type="Proteomes" id="UP000326961"/>
    </source>
</evidence>
<organism evidence="4 5">
    <name type="scientific">Paraclostridium bifermentans</name>
    <name type="common">Clostridium bifermentans</name>
    <dbReference type="NCBI Taxonomy" id="1490"/>
    <lineage>
        <taxon>Bacteria</taxon>
        <taxon>Bacillati</taxon>
        <taxon>Bacillota</taxon>
        <taxon>Clostridia</taxon>
        <taxon>Peptostreptococcales</taxon>
        <taxon>Peptostreptococcaceae</taxon>
        <taxon>Paraclostridium</taxon>
    </lineage>
</organism>
<dbReference type="GO" id="GO:0006777">
    <property type="term" value="P:Mo-molybdopterin cofactor biosynthetic process"/>
    <property type="evidence" value="ECO:0007669"/>
    <property type="project" value="UniProtKB-UniRule"/>
</dbReference>
<dbReference type="Proteomes" id="UP000326961">
    <property type="component" value="Chromosome"/>
</dbReference>
<evidence type="ECO:0000256" key="3">
    <source>
        <dbReference type="HAMAP-Rule" id="MF_00187"/>
    </source>
</evidence>
<dbReference type="NCBIfam" id="TIGR00129">
    <property type="entry name" value="fdhD_narQ"/>
    <property type="match status" value="1"/>
</dbReference>
<dbReference type="PIRSF" id="PIRSF015626">
    <property type="entry name" value="FdhD"/>
    <property type="match status" value="1"/>
</dbReference>
<dbReference type="PANTHER" id="PTHR30592:SF1">
    <property type="entry name" value="SULFUR CARRIER PROTEIN FDHD"/>
    <property type="match status" value="1"/>
</dbReference>
<comment type="caution">
    <text evidence="3">Lacks conserved residue(s) required for the propagation of feature annotation.</text>
</comment>
<reference evidence="4 5" key="1">
    <citation type="submission" date="2018-09" db="EMBL/GenBank/DDBJ databases">
        <title>A clostridial neurotoxin that targets Anopheles mosquitoes.</title>
        <authorList>
            <person name="Contreras E."/>
            <person name="Masuyer G."/>
            <person name="Qureshi N."/>
            <person name="Chawla S."/>
            <person name="Lim H.L."/>
            <person name="Chen J."/>
            <person name="Stenmark P."/>
            <person name="Gill S."/>
        </authorList>
    </citation>
    <scope>NUCLEOTIDE SEQUENCE [LARGE SCALE GENOMIC DNA]</scope>
    <source>
        <strain evidence="4 5">Cbm</strain>
    </source>
</reference>
<dbReference type="SUPFAM" id="SSF53927">
    <property type="entry name" value="Cytidine deaminase-like"/>
    <property type="match status" value="1"/>
</dbReference>
<sequence length="266" mass="30732">MRRKMNNNYNVMNEYSLTCFSNNKKRKIEKYVNTEHSILLTINNKIELNLLCSPNEVKEFIIGYLYNEEFINQYNEIQEIYIDNDYSDIRVILNDRKKDLPSKRTRTSGFGNGITFLDNNKLRIFDDSTEIEGKSIFEIARKREEIQSIYNLSGGIHSSALCSKNEILVFSEDIGRHNTLDKIAGISLLEGINTSGKILFTSGRISSDMVKKCNRLNIPILISLSAVTEKSIKIAKKTNMTLIGYCKNEKFYIYTNDYRIIENSSH</sequence>
<proteinExistence type="inferred from homology"/>
<comment type="function">
    <text evidence="3">Required for formate dehydrogenase (FDH) activity.</text>
</comment>
<dbReference type="PANTHER" id="PTHR30592">
    <property type="entry name" value="FORMATE DEHYDROGENASE"/>
    <property type="match status" value="1"/>
</dbReference>
<keyword evidence="2 3" id="KW-0501">Molybdenum cofactor biosynthesis</keyword>